<evidence type="ECO:0000313" key="2">
    <source>
        <dbReference type="EMBL" id="KAL2324543.1"/>
    </source>
</evidence>
<protein>
    <submittedName>
        <fullName evidence="2">Uncharacterized protein</fullName>
    </submittedName>
</protein>
<feature type="compositionally biased region" description="Polar residues" evidence="1">
    <location>
        <begin position="16"/>
        <end position="27"/>
    </location>
</feature>
<keyword evidence="3" id="KW-1185">Reference proteome</keyword>
<dbReference type="PANTHER" id="PTHR33740">
    <property type="entry name" value="GPI-ANCHORED ADHESIN-LIKE PROTEIN"/>
    <property type="match status" value="1"/>
</dbReference>
<comment type="caution">
    <text evidence="2">The sequence shown here is derived from an EMBL/GenBank/DDBJ whole genome shotgun (WGS) entry which is preliminary data.</text>
</comment>
<dbReference type="Proteomes" id="UP001603857">
    <property type="component" value="Unassembled WGS sequence"/>
</dbReference>
<sequence>MVDDSDGGSRLGHDIYSTNNGNDATTSISLQKELHHGSVVDDESVVPGEGGMTLNDSESKEQVDSLGSYGFIYFGSGTVVDTENSITELKENPSFVEQRTVSNSDVEALPVISEQQDEIPGSSGNRSSDFYNASSFVAGNESVLVNIAASTQSDKTTSDAEENAPSFSIRENLDLNNMSQVLDKSPLKEQNFSENNLFTKSFASPTNNIIHEQVRNDNHEVNKCKSESPNSAPFYYAPVIHAPSVVSAAVQVLPGKVLVPAIVDQVQGQAFAALQALRVIEPDAHPSDLCTRREYARWLVSASSAISRKTISKVYPAMYIDNVTKLAFDDITPEDPSIQGQRGYLNVVLAYHV</sequence>
<evidence type="ECO:0000256" key="1">
    <source>
        <dbReference type="SAM" id="MobiDB-lite"/>
    </source>
</evidence>
<organism evidence="2 3">
    <name type="scientific">Flemingia macrophylla</name>
    <dbReference type="NCBI Taxonomy" id="520843"/>
    <lineage>
        <taxon>Eukaryota</taxon>
        <taxon>Viridiplantae</taxon>
        <taxon>Streptophyta</taxon>
        <taxon>Embryophyta</taxon>
        <taxon>Tracheophyta</taxon>
        <taxon>Spermatophyta</taxon>
        <taxon>Magnoliopsida</taxon>
        <taxon>eudicotyledons</taxon>
        <taxon>Gunneridae</taxon>
        <taxon>Pentapetalae</taxon>
        <taxon>rosids</taxon>
        <taxon>fabids</taxon>
        <taxon>Fabales</taxon>
        <taxon>Fabaceae</taxon>
        <taxon>Papilionoideae</taxon>
        <taxon>50 kb inversion clade</taxon>
        <taxon>NPAAA clade</taxon>
        <taxon>indigoferoid/millettioid clade</taxon>
        <taxon>Phaseoleae</taxon>
        <taxon>Flemingia</taxon>
    </lineage>
</organism>
<reference evidence="2 3" key="1">
    <citation type="submission" date="2024-08" db="EMBL/GenBank/DDBJ databases">
        <title>Insights into the chromosomal genome structure of Flemingia macrophylla.</title>
        <authorList>
            <person name="Ding Y."/>
            <person name="Zhao Y."/>
            <person name="Bi W."/>
            <person name="Wu M."/>
            <person name="Zhao G."/>
            <person name="Gong Y."/>
            <person name="Li W."/>
            <person name="Zhang P."/>
        </authorList>
    </citation>
    <scope>NUCLEOTIDE SEQUENCE [LARGE SCALE GENOMIC DNA]</scope>
    <source>
        <strain evidence="2">DYQJB</strain>
        <tissue evidence="2">Leaf</tissue>
    </source>
</reference>
<gene>
    <name evidence="2" type="ORF">Fmac_023601</name>
</gene>
<accession>A0ABD1LMJ1</accession>
<dbReference type="EMBL" id="JBGMDY010000008">
    <property type="protein sequence ID" value="KAL2324543.1"/>
    <property type="molecule type" value="Genomic_DNA"/>
</dbReference>
<evidence type="ECO:0000313" key="3">
    <source>
        <dbReference type="Proteomes" id="UP001603857"/>
    </source>
</evidence>
<feature type="region of interest" description="Disordered" evidence="1">
    <location>
        <begin position="1"/>
        <end position="27"/>
    </location>
</feature>
<proteinExistence type="predicted"/>
<dbReference type="PANTHER" id="PTHR33740:SF3">
    <property type="entry name" value="GPI-ANCHORED ADHESIN-LIKE PROTEIN"/>
    <property type="match status" value="1"/>
</dbReference>
<dbReference type="AlphaFoldDB" id="A0ABD1LMJ1"/>
<name>A0ABD1LMJ1_9FABA</name>